<organism evidence="2 3">
    <name type="scientific">Treponema pedis str. T A4</name>
    <dbReference type="NCBI Taxonomy" id="1291379"/>
    <lineage>
        <taxon>Bacteria</taxon>
        <taxon>Pseudomonadati</taxon>
        <taxon>Spirochaetota</taxon>
        <taxon>Spirochaetia</taxon>
        <taxon>Spirochaetales</taxon>
        <taxon>Treponemataceae</taxon>
        <taxon>Treponema</taxon>
    </lineage>
</organism>
<dbReference type="AlphaFoldDB" id="S5ZUZ7"/>
<proteinExistence type="predicted"/>
<dbReference type="STRING" id="1291379.TPE_1550"/>
<evidence type="ECO:0008006" key="4">
    <source>
        <dbReference type="Google" id="ProtNLM"/>
    </source>
</evidence>
<evidence type="ECO:0000256" key="1">
    <source>
        <dbReference type="SAM" id="SignalP"/>
    </source>
</evidence>
<evidence type="ECO:0000313" key="2">
    <source>
        <dbReference type="EMBL" id="AGT44045.1"/>
    </source>
</evidence>
<keyword evidence="3" id="KW-1185">Reference proteome</keyword>
<protein>
    <recommendedName>
        <fullName evidence="4">Lipoprotein</fullName>
    </recommendedName>
</protein>
<name>S5ZUZ7_9SPIR</name>
<dbReference type="EMBL" id="CP004120">
    <property type="protein sequence ID" value="AGT44045.1"/>
    <property type="molecule type" value="Genomic_DNA"/>
</dbReference>
<gene>
    <name evidence="2" type="ORF">TPE_1550</name>
</gene>
<dbReference type="PATRIC" id="fig|1291379.3.peg.1534"/>
<dbReference type="KEGG" id="tped:TPE_1550"/>
<feature type="signal peptide" evidence="1">
    <location>
        <begin position="1"/>
        <end position="26"/>
    </location>
</feature>
<evidence type="ECO:0000313" key="3">
    <source>
        <dbReference type="Proteomes" id="UP000015620"/>
    </source>
</evidence>
<accession>S5ZUZ7</accession>
<feature type="chain" id="PRO_5004535599" description="Lipoprotein" evidence="1">
    <location>
        <begin position="27"/>
        <end position="212"/>
    </location>
</feature>
<dbReference type="HOGENOM" id="CLU_097950_0_0_12"/>
<dbReference type="Proteomes" id="UP000015620">
    <property type="component" value="Chromosome"/>
</dbReference>
<reference evidence="2 3" key="1">
    <citation type="journal article" date="2013" name="PLoS ONE">
        <title>Genome-Wide Relatedness of Treponema pedis, from Gingiva and Necrotic Skin Lesions of Pigs, with the Human Oral Pathogen Treponema denticola.</title>
        <authorList>
            <person name="Svartstrom O."/>
            <person name="Mushtaq M."/>
            <person name="Pringle M."/>
            <person name="Segerman B."/>
        </authorList>
    </citation>
    <scope>NUCLEOTIDE SEQUENCE [LARGE SCALE GENOMIC DNA]</scope>
    <source>
        <strain evidence="2">T A4</strain>
    </source>
</reference>
<keyword evidence="1" id="KW-0732">Signal</keyword>
<dbReference type="NCBIfam" id="NF047328">
    <property type="entry name" value="OMP_TP0733"/>
    <property type="match status" value="1"/>
</dbReference>
<sequence>MRYIIKMKKIILFFCLITAFSFSCFAEEGGQEEGGRKGIDGTAVFQPVRKGDKFMKIGLSLGIPLFNTSIKKFAHKTNIYPGGAINAGFGYYVLDGFSLGGNLSFQFYPTLAKNLYFCVPITFDMAYTFASGKWRFPIGGGIGGVFQSYSGNSAKYFGMIFKAETGVYYQYFPEWSFGGSLSWNVLPQWYSVKEYNRTGNIFMINFAARYHF</sequence>
<dbReference type="PROSITE" id="PS51257">
    <property type="entry name" value="PROKAR_LIPOPROTEIN"/>
    <property type="match status" value="1"/>
</dbReference>